<protein>
    <submittedName>
        <fullName evidence="4">Porin family protein</fullName>
    </submittedName>
</protein>
<dbReference type="Proteomes" id="UP001241605">
    <property type="component" value="Chromosome"/>
</dbReference>
<dbReference type="Gene3D" id="2.40.160.20">
    <property type="match status" value="1"/>
</dbReference>
<keyword evidence="5" id="KW-1185">Reference proteome</keyword>
<gene>
    <name evidence="4" type="ORF">QF118_13735</name>
</gene>
<feature type="signal peptide" evidence="2">
    <location>
        <begin position="1"/>
        <end position="20"/>
    </location>
</feature>
<evidence type="ECO:0000256" key="2">
    <source>
        <dbReference type="SAM" id="SignalP"/>
    </source>
</evidence>
<evidence type="ECO:0000259" key="3">
    <source>
        <dbReference type="Pfam" id="PF13505"/>
    </source>
</evidence>
<keyword evidence="1 2" id="KW-0732">Signal</keyword>
<feature type="chain" id="PRO_5046959462" evidence="2">
    <location>
        <begin position="21"/>
        <end position="192"/>
    </location>
</feature>
<accession>A0ABY8QG53</accession>
<dbReference type="SUPFAM" id="SSF56925">
    <property type="entry name" value="OMPA-like"/>
    <property type="match status" value="1"/>
</dbReference>
<reference evidence="4 5" key="1">
    <citation type="submission" date="2023-05" db="EMBL/GenBank/DDBJ databases">
        <title>YMD87, complete Genome.</title>
        <authorList>
            <person name="Zhang J."/>
            <person name="Xu X."/>
        </authorList>
    </citation>
    <scope>NUCLEOTIDE SEQUENCE [LARGE SCALE GENOMIC DNA]</scope>
    <source>
        <strain evidence="4 5">YMD87</strain>
    </source>
</reference>
<evidence type="ECO:0000313" key="5">
    <source>
        <dbReference type="Proteomes" id="UP001241605"/>
    </source>
</evidence>
<evidence type="ECO:0000256" key="1">
    <source>
        <dbReference type="ARBA" id="ARBA00022729"/>
    </source>
</evidence>
<proteinExistence type="predicted"/>
<dbReference type="Pfam" id="PF13505">
    <property type="entry name" value="OMP_b-brl"/>
    <property type="match status" value="1"/>
</dbReference>
<dbReference type="InterPro" id="IPR027385">
    <property type="entry name" value="Beta-barrel_OMP"/>
</dbReference>
<name>A0ABY8QG53_9RHOB</name>
<feature type="domain" description="Outer membrane protein beta-barrel" evidence="3">
    <location>
        <begin position="37"/>
        <end position="192"/>
    </location>
</feature>
<dbReference type="InterPro" id="IPR011250">
    <property type="entry name" value="OMP/PagP_B-barrel"/>
</dbReference>
<dbReference type="RefSeq" id="WP_282299616.1">
    <property type="nucleotide sequence ID" value="NZ_CP124616.1"/>
</dbReference>
<sequence>MKRMIALTAAATVMGGAAFAGSMQDPVVEPVPAQPVAVTVQPGGDWTGPYAGLSFGNLDATAGALDEDGMVYGVFGGYDYDFGQFVMGAELDYQATDDFSLGGVDVDDVWRLKLRGGYDAGPALLYVTAGGAKANTSIGDAEGAVYGLGMDYKVTERFTVGAEYLRHDFNDVGNTNVDVEADTISLRGALRF</sequence>
<organism evidence="4 5">
    <name type="scientific">Tropicibacter oceani</name>
    <dbReference type="NCBI Taxonomy" id="3058420"/>
    <lineage>
        <taxon>Bacteria</taxon>
        <taxon>Pseudomonadati</taxon>
        <taxon>Pseudomonadota</taxon>
        <taxon>Alphaproteobacteria</taxon>
        <taxon>Rhodobacterales</taxon>
        <taxon>Roseobacteraceae</taxon>
        <taxon>Tropicibacter</taxon>
    </lineage>
</organism>
<evidence type="ECO:0000313" key="4">
    <source>
        <dbReference type="EMBL" id="WGW02988.1"/>
    </source>
</evidence>
<dbReference type="EMBL" id="CP124616">
    <property type="protein sequence ID" value="WGW02988.1"/>
    <property type="molecule type" value="Genomic_DNA"/>
</dbReference>